<accession>A0AAU9J478</accession>
<dbReference type="Proteomes" id="UP001162131">
    <property type="component" value="Unassembled WGS sequence"/>
</dbReference>
<dbReference type="GO" id="GO:0012505">
    <property type="term" value="C:endomembrane system"/>
    <property type="evidence" value="ECO:0007669"/>
    <property type="project" value="TreeGrafter"/>
</dbReference>
<feature type="domain" description="Cytochrome b5 heme-binding" evidence="2">
    <location>
        <begin position="34"/>
        <end position="128"/>
    </location>
</feature>
<dbReference type="Gene3D" id="3.10.120.10">
    <property type="entry name" value="Cytochrome b5-like heme/steroid binding domain"/>
    <property type="match status" value="1"/>
</dbReference>
<dbReference type="GO" id="GO:0016020">
    <property type="term" value="C:membrane"/>
    <property type="evidence" value="ECO:0007669"/>
    <property type="project" value="TreeGrafter"/>
</dbReference>
<dbReference type="EMBL" id="CAJZBQ010000033">
    <property type="protein sequence ID" value="CAG9323019.1"/>
    <property type="molecule type" value="Genomic_DNA"/>
</dbReference>
<reference evidence="3" key="1">
    <citation type="submission" date="2021-09" db="EMBL/GenBank/DDBJ databases">
        <authorList>
            <consortium name="AG Swart"/>
            <person name="Singh M."/>
            <person name="Singh A."/>
            <person name="Seah K."/>
            <person name="Emmerich C."/>
        </authorList>
    </citation>
    <scope>NUCLEOTIDE SEQUENCE</scope>
    <source>
        <strain evidence="3">ATCC30299</strain>
    </source>
</reference>
<dbReference type="PANTHER" id="PTHR10281:SF76">
    <property type="entry name" value="CALCUTTA CUP-RELATED"/>
    <property type="match status" value="1"/>
</dbReference>
<dbReference type="SUPFAM" id="SSF55856">
    <property type="entry name" value="Cytochrome b5-like heme/steroid binding domain"/>
    <property type="match status" value="1"/>
</dbReference>
<dbReference type="InterPro" id="IPR001199">
    <property type="entry name" value="Cyt_B5-like_heme/steroid-bd"/>
</dbReference>
<organism evidence="3 4">
    <name type="scientific">Blepharisma stoltei</name>
    <dbReference type="NCBI Taxonomy" id="1481888"/>
    <lineage>
        <taxon>Eukaryota</taxon>
        <taxon>Sar</taxon>
        <taxon>Alveolata</taxon>
        <taxon>Ciliophora</taxon>
        <taxon>Postciliodesmatophora</taxon>
        <taxon>Heterotrichea</taxon>
        <taxon>Heterotrichida</taxon>
        <taxon>Blepharismidae</taxon>
        <taxon>Blepharisma</taxon>
    </lineage>
</organism>
<dbReference type="AlphaFoldDB" id="A0AAU9J478"/>
<evidence type="ECO:0000256" key="1">
    <source>
        <dbReference type="ARBA" id="ARBA00038357"/>
    </source>
</evidence>
<evidence type="ECO:0000259" key="2">
    <source>
        <dbReference type="SMART" id="SM01117"/>
    </source>
</evidence>
<dbReference type="InterPro" id="IPR036400">
    <property type="entry name" value="Cyt_B5-like_heme/steroid_sf"/>
</dbReference>
<evidence type="ECO:0000313" key="4">
    <source>
        <dbReference type="Proteomes" id="UP001162131"/>
    </source>
</evidence>
<proteinExistence type="inferred from homology"/>
<comment type="caution">
    <text evidence="3">The sequence shown here is derived from an EMBL/GenBank/DDBJ whole genome shotgun (WGS) entry which is preliminary data.</text>
</comment>
<keyword evidence="4" id="KW-1185">Reference proteome</keyword>
<name>A0AAU9J478_9CILI</name>
<dbReference type="SMART" id="SM01117">
    <property type="entry name" value="Cyt-b5"/>
    <property type="match status" value="1"/>
</dbReference>
<sequence>MFWLIIGLLFLGAFIYYFSIPSAKPHSPSSTKEFTLEELSVYNGKNAKAYVAVKNKVFDVSSSEAYLPGGSYAQFAGKDATLALSKMNMDPSLLNIRQPINEEEQKVLDDWEKYFEERKGYPLVGTLKLD</sequence>
<dbReference type="Pfam" id="PF00173">
    <property type="entry name" value="Cyt-b5"/>
    <property type="match status" value="1"/>
</dbReference>
<protein>
    <recommendedName>
        <fullName evidence="2">Cytochrome b5 heme-binding domain-containing protein</fullName>
    </recommendedName>
</protein>
<evidence type="ECO:0000313" key="3">
    <source>
        <dbReference type="EMBL" id="CAG9323019.1"/>
    </source>
</evidence>
<dbReference type="InterPro" id="IPR050577">
    <property type="entry name" value="MAPR/NEUFC/NENF-like"/>
</dbReference>
<comment type="similarity">
    <text evidence="1">Belongs to the cytochrome b5 family. MAPR subfamily.</text>
</comment>
<gene>
    <name evidence="3" type="ORF">BSTOLATCC_MIC32924</name>
</gene>
<dbReference type="PANTHER" id="PTHR10281">
    <property type="entry name" value="MEMBRANE-ASSOCIATED PROGESTERONE RECEPTOR COMPONENT-RELATED"/>
    <property type="match status" value="1"/>
</dbReference>